<dbReference type="PANTHER" id="PTHR30302:SF5">
    <property type="entry name" value="SLR1876 PROTEIN"/>
    <property type="match status" value="1"/>
</dbReference>
<name>A0ABU5RVZ8_9CYAN</name>
<keyword evidence="1" id="KW-0378">Hydrolase</keyword>
<dbReference type="NCBIfam" id="TIGR00072">
    <property type="entry name" value="hydrog_prot"/>
    <property type="match status" value="1"/>
</dbReference>
<proteinExistence type="predicted"/>
<sequence>MSGAGLGTGGALLIGIGNPLRGDDGVGWHLVEGLGLQRHQLTPELAEAVAAAERLLFVDAWLAPPGSRCLLRPLVASGGWERDTHRVAPARLLALAEQLFDRCVPAHELLVPAFDFSWGERFSPELQRQLPRARRLLRGWLREAAAPHA</sequence>
<accession>A0ABU5RVZ8</accession>
<dbReference type="EMBL" id="JAYGHX010000007">
    <property type="protein sequence ID" value="MEA5391943.1"/>
    <property type="molecule type" value="Genomic_DNA"/>
</dbReference>
<keyword evidence="2" id="KW-1185">Reference proteome</keyword>
<reference evidence="1 2" key="1">
    <citation type="submission" date="2023-12" db="EMBL/GenBank/DDBJ databases">
        <title>Baltic Sea Cyanobacteria.</title>
        <authorList>
            <person name="Delbaje E."/>
            <person name="Fewer D.P."/>
            <person name="Shishido T.K."/>
        </authorList>
    </citation>
    <scope>NUCLEOTIDE SEQUENCE [LARGE SCALE GENOMIC DNA]</scope>
    <source>
        <strain evidence="1 2">UHCC 0139</strain>
    </source>
</reference>
<evidence type="ECO:0000313" key="2">
    <source>
        <dbReference type="Proteomes" id="UP001304461"/>
    </source>
</evidence>
<dbReference type="GO" id="GO:0008233">
    <property type="term" value="F:peptidase activity"/>
    <property type="evidence" value="ECO:0007669"/>
    <property type="project" value="UniProtKB-KW"/>
</dbReference>
<dbReference type="GO" id="GO:0006508">
    <property type="term" value="P:proteolysis"/>
    <property type="evidence" value="ECO:0007669"/>
    <property type="project" value="UniProtKB-KW"/>
</dbReference>
<comment type="caution">
    <text evidence="1">The sequence shown here is derived from an EMBL/GenBank/DDBJ whole genome shotgun (WGS) entry which is preliminary data.</text>
</comment>
<protein>
    <submittedName>
        <fullName evidence="1">Hydrogenase maturation protease</fullName>
    </submittedName>
</protein>
<organism evidence="1 2">
    <name type="scientific">Cyanobium gracile UHCC 0139</name>
    <dbReference type="NCBI Taxonomy" id="3110308"/>
    <lineage>
        <taxon>Bacteria</taxon>
        <taxon>Bacillati</taxon>
        <taxon>Cyanobacteriota</taxon>
        <taxon>Cyanophyceae</taxon>
        <taxon>Synechococcales</taxon>
        <taxon>Prochlorococcaceae</taxon>
        <taxon>Cyanobium</taxon>
    </lineage>
</organism>
<dbReference type="InterPro" id="IPR000671">
    <property type="entry name" value="Peptidase_A31"/>
</dbReference>
<gene>
    <name evidence="1" type="ORF">VB738_11820</name>
</gene>
<dbReference type="RefSeq" id="WP_323305923.1">
    <property type="nucleotide sequence ID" value="NZ_JAYGHX010000007.1"/>
</dbReference>
<dbReference type="InterPro" id="IPR023430">
    <property type="entry name" value="Pept_HybD-like_dom_sf"/>
</dbReference>
<dbReference type="PANTHER" id="PTHR30302">
    <property type="entry name" value="HYDROGENASE 1 MATURATION PROTEASE"/>
    <property type="match status" value="1"/>
</dbReference>
<dbReference type="SUPFAM" id="SSF53163">
    <property type="entry name" value="HybD-like"/>
    <property type="match status" value="1"/>
</dbReference>
<keyword evidence="1" id="KW-0645">Protease</keyword>
<evidence type="ECO:0000313" key="1">
    <source>
        <dbReference type="EMBL" id="MEA5391943.1"/>
    </source>
</evidence>
<dbReference type="Gene3D" id="3.40.50.1450">
    <property type="entry name" value="HybD-like"/>
    <property type="match status" value="1"/>
</dbReference>
<dbReference type="Proteomes" id="UP001304461">
    <property type="component" value="Unassembled WGS sequence"/>
</dbReference>